<dbReference type="InterPro" id="IPR051531">
    <property type="entry name" value="N-acetyltransferase"/>
</dbReference>
<dbReference type="PANTHER" id="PTHR43792:SF1">
    <property type="entry name" value="N-ACETYLTRANSFERASE DOMAIN-CONTAINING PROTEIN"/>
    <property type="match status" value="1"/>
</dbReference>
<dbReference type="RefSeq" id="WP_123286563.1">
    <property type="nucleotide sequence ID" value="NZ_JACIJB010000001.1"/>
</dbReference>
<dbReference type="GO" id="GO:0016747">
    <property type="term" value="F:acyltransferase activity, transferring groups other than amino-acyl groups"/>
    <property type="evidence" value="ECO:0007669"/>
    <property type="project" value="InterPro"/>
</dbReference>
<evidence type="ECO:0000259" key="1">
    <source>
        <dbReference type="PROSITE" id="PS51186"/>
    </source>
</evidence>
<proteinExistence type="predicted"/>
<dbReference type="CDD" id="cd04301">
    <property type="entry name" value="NAT_SF"/>
    <property type="match status" value="2"/>
</dbReference>
<keyword evidence="3" id="KW-1185">Reference proteome</keyword>
<keyword evidence="2" id="KW-0808">Transferase</keyword>
<name>A0A7W9E5P7_9CAUL</name>
<sequence>MSEFRPATPDDLEALDALVHAAYRGDSARRGWTHEADLLDGSRIDRDSLRSAITTTGQVVLVATDGAALTGCVHVTDRGAELAYLGMLTVDPALQDRGLGRRLIAAAEAHAFRHFHTRRMEMTVIVHRHELIEWYQRRGYRLTSETRPFPATDPRFGLPKRDDLAFTVLEKPLDRIVTDRLVLRPARPDDLDALHAVFTRPEAMTWWSSPPHETLDQTRAWLDSMIAHQHSGLDFLIERDGQVIGKAGFFAAPDIGYILHPDHWRLGLAREAVVAVLARLFALTDHAEATADVDPDNAASIRLLESLGFRRTGFAERTWNVGGEWKNSYFYAVSREEWRWRTDA</sequence>
<dbReference type="OrthoDB" id="5295305at2"/>
<dbReference type="PANTHER" id="PTHR43792">
    <property type="entry name" value="GNAT FAMILY, PUTATIVE (AFU_ORTHOLOGUE AFUA_3G00765)-RELATED-RELATED"/>
    <property type="match status" value="1"/>
</dbReference>
<dbReference type="Proteomes" id="UP000548978">
    <property type="component" value="Unassembled WGS sequence"/>
</dbReference>
<dbReference type="Gene3D" id="3.40.630.30">
    <property type="match status" value="2"/>
</dbReference>
<evidence type="ECO:0000313" key="3">
    <source>
        <dbReference type="Proteomes" id="UP000548978"/>
    </source>
</evidence>
<protein>
    <submittedName>
        <fullName evidence="2">RimJ/RimL family protein N-acetyltransferase</fullName>
    </submittedName>
</protein>
<dbReference type="InterPro" id="IPR000182">
    <property type="entry name" value="GNAT_dom"/>
</dbReference>
<evidence type="ECO:0000313" key="2">
    <source>
        <dbReference type="EMBL" id="MBB5659572.1"/>
    </source>
</evidence>
<feature type="domain" description="N-acetyltransferase" evidence="1">
    <location>
        <begin position="2"/>
        <end position="174"/>
    </location>
</feature>
<feature type="domain" description="N-acetyltransferase" evidence="1">
    <location>
        <begin position="181"/>
        <end position="336"/>
    </location>
</feature>
<dbReference type="EMBL" id="JACIJB010000001">
    <property type="protein sequence ID" value="MBB5659572.1"/>
    <property type="molecule type" value="Genomic_DNA"/>
</dbReference>
<dbReference type="InterPro" id="IPR016181">
    <property type="entry name" value="Acyl_CoA_acyltransferase"/>
</dbReference>
<gene>
    <name evidence="2" type="ORF">FHS65_000290</name>
</gene>
<dbReference type="PROSITE" id="PS51186">
    <property type="entry name" value="GNAT"/>
    <property type="match status" value="2"/>
</dbReference>
<reference evidence="2 3" key="1">
    <citation type="submission" date="2020-08" db="EMBL/GenBank/DDBJ databases">
        <title>Genomic Encyclopedia of Type Strains, Phase IV (KMG-IV): sequencing the most valuable type-strain genomes for metagenomic binning, comparative biology and taxonomic classification.</title>
        <authorList>
            <person name="Goeker M."/>
        </authorList>
    </citation>
    <scope>NUCLEOTIDE SEQUENCE [LARGE SCALE GENOMIC DNA]</scope>
    <source>
        <strain evidence="2 3">DSM 24448</strain>
    </source>
</reference>
<dbReference type="Pfam" id="PF13673">
    <property type="entry name" value="Acetyltransf_10"/>
    <property type="match status" value="1"/>
</dbReference>
<dbReference type="Pfam" id="PF13302">
    <property type="entry name" value="Acetyltransf_3"/>
    <property type="match status" value="1"/>
</dbReference>
<dbReference type="AlphaFoldDB" id="A0A7W9E5P7"/>
<comment type="caution">
    <text evidence="2">The sequence shown here is derived from an EMBL/GenBank/DDBJ whole genome shotgun (WGS) entry which is preliminary data.</text>
</comment>
<organism evidence="2 3">
    <name type="scientific">Brevundimonas halotolerans</name>
    <dbReference type="NCBI Taxonomy" id="69670"/>
    <lineage>
        <taxon>Bacteria</taxon>
        <taxon>Pseudomonadati</taxon>
        <taxon>Pseudomonadota</taxon>
        <taxon>Alphaproteobacteria</taxon>
        <taxon>Caulobacterales</taxon>
        <taxon>Caulobacteraceae</taxon>
        <taxon>Brevundimonas</taxon>
    </lineage>
</organism>
<accession>A0A7W9E5P7</accession>
<dbReference type="SUPFAM" id="SSF55729">
    <property type="entry name" value="Acyl-CoA N-acyltransferases (Nat)"/>
    <property type="match status" value="2"/>
</dbReference>